<evidence type="ECO:0000313" key="16">
    <source>
        <dbReference type="Proteomes" id="UP000268093"/>
    </source>
</evidence>
<accession>A0A433BLY9</accession>
<dbReference type="PRINTS" id="PR00115">
    <property type="entry name" value="F16BPHPHTASE"/>
</dbReference>
<comment type="subunit">
    <text evidence="4">Homotetramer.</text>
</comment>
<keyword evidence="9 12" id="KW-0119">Carbohydrate metabolism</keyword>
<dbReference type="Gene3D" id="3.30.540.10">
    <property type="entry name" value="Fructose-1,6-Bisphosphatase, subunit A, domain 1"/>
    <property type="match status" value="1"/>
</dbReference>
<evidence type="ECO:0000256" key="9">
    <source>
        <dbReference type="ARBA" id="ARBA00023277"/>
    </source>
</evidence>
<sequence length="384" mass="42886">MSSTYGDEIRGKRMVFETEVHTCVSFYLLFHTFSHIQLRLGLTGSSNVQGEDVKKLDVLANDIFKNALVASGKCCFLVSEEDERVMVIEDPSFRGKYIVTFDPLDGSSNIDCGVSIGTIFGIFKVHDDHAPGSKDIIRSGRDLVAAGYCMYGSYVELIVSVGTGLHGFTLDPAIGEFILTHPSVPMMSFYLLCIFFPKLAHSTKQIRIPSRGKIYSINEGNYKYFDEPTKKYVDSVKTKYSARYVGSMVADVHRTVLYGEMIVFYTTVDVKTFLEHGLGQAVDNFHESLMIFICIFGYPADSKVILSTTFVDIVPYLFPRSKNGKLRILYEVFPMAYLVEQAGGRASTGKQDALDITPRHIHDRSGVWLGSADDVADLEAFYRA</sequence>
<evidence type="ECO:0000256" key="12">
    <source>
        <dbReference type="RuleBase" id="RU000508"/>
    </source>
</evidence>
<feature type="domain" description="Fructose-1-6-bisphosphatase class 1 C-terminal" evidence="14">
    <location>
        <begin position="208"/>
        <end position="265"/>
    </location>
</feature>
<dbReference type="GO" id="GO:0030388">
    <property type="term" value="P:fructose 1,6-bisphosphate metabolic process"/>
    <property type="evidence" value="ECO:0007669"/>
    <property type="project" value="TreeGrafter"/>
</dbReference>
<proteinExistence type="inferred from homology"/>
<dbReference type="PANTHER" id="PTHR11556:SF1">
    <property type="entry name" value="FRUCTOSE-BISPHOSPHATASE"/>
    <property type="match status" value="1"/>
</dbReference>
<evidence type="ECO:0000259" key="14">
    <source>
        <dbReference type="Pfam" id="PF18913"/>
    </source>
</evidence>
<dbReference type="Pfam" id="PF00316">
    <property type="entry name" value="FBPase"/>
    <property type="match status" value="1"/>
</dbReference>
<dbReference type="InterPro" id="IPR000146">
    <property type="entry name" value="FBPase_class-1"/>
</dbReference>
<dbReference type="CDD" id="cd00354">
    <property type="entry name" value="FBPase"/>
    <property type="match status" value="1"/>
</dbReference>
<dbReference type="HAMAP" id="MF_01855">
    <property type="entry name" value="FBPase_class1"/>
    <property type="match status" value="1"/>
</dbReference>
<organism evidence="15 16">
    <name type="scientific">Jimgerdemannia flammicorona</name>
    <dbReference type="NCBI Taxonomy" id="994334"/>
    <lineage>
        <taxon>Eukaryota</taxon>
        <taxon>Fungi</taxon>
        <taxon>Fungi incertae sedis</taxon>
        <taxon>Mucoromycota</taxon>
        <taxon>Mucoromycotina</taxon>
        <taxon>Endogonomycetes</taxon>
        <taxon>Endogonales</taxon>
        <taxon>Endogonaceae</taxon>
        <taxon>Jimgerdemannia</taxon>
    </lineage>
</organism>
<dbReference type="OrthoDB" id="10256725at2759"/>
<protein>
    <recommendedName>
        <fullName evidence="5">fructose-bisphosphatase</fullName>
        <ecNumber evidence="5">3.1.3.11</ecNumber>
    </recommendedName>
    <alternativeName>
        <fullName evidence="11">D-fructose-1,6-bisphosphate 1-phosphohydrolase</fullName>
    </alternativeName>
</protein>
<keyword evidence="16" id="KW-1185">Reference proteome</keyword>
<dbReference type="PANTHER" id="PTHR11556">
    <property type="entry name" value="FRUCTOSE-1,6-BISPHOSPHATASE-RELATED"/>
    <property type="match status" value="1"/>
</dbReference>
<dbReference type="GO" id="GO:0005986">
    <property type="term" value="P:sucrose biosynthetic process"/>
    <property type="evidence" value="ECO:0007669"/>
    <property type="project" value="TreeGrafter"/>
</dbReference>
<evidence type="ECO:0000256" key="10">
    <source>
        <dbReference type="ARBA" id="ARBA00024331"/>
    </source>
</evidence>
<dbReference type="Gene3D" id="3.40.190.80">
    <property type="match status" value="2"/>
</dbReference>
<dbReference type="GO" id="GO:0006094">
    <property type="term" value="P:gluconeogenesis"/>
    <property type="evidence" value="ECO:0007669"/>
    <property type="project" value="TreeGrafter"/>
</dbReference>
<evidence type="ECO:0000256" key="4">
    <source>
        <dbReference type="ARBA" id="ARBA00011881"/>
    </source>
</evidence>
<dbReference type="EC" id="3.1.3.11" evidence="5"/>
<evidence type="ECO:0000256" key="8">
    <source>
        <dbReference type="ARBA" id="ARBA00022842"/>
    </source>
</evidence>
<dbReference type="PIRSF" id="PIRSF000904">
    <property type="entry name" value="FBPtase_SBPase"/>
    <property type="match status" value="1"/>
</dbReference>
<evidence type="ECO:0000256" key="5">
    <source>
        <dbReference type="ARBA" id="ARBA00013093"/>
    </source>
</evidence>
<dbReference type="Pfam" id="PF18913">
    <property type="entry name" value="FBPase_C"/>
    <property type="match status" value="2"/>
</dbReference>
<dbReference type="AlphaFoldDB" id="A0A433BLY9"/>
<dbReference type="GO" id="GO:0046872">
    <property type="term" value="F:metal ion binding"/>
    <property type="evidence" value="ECO:0007669"/>
    <property type="project" value="UniProtKB-KW"/>
</dbReference>
<gene>
    <name evidence="15" type="ORF">BC936DRAFT_138743</name>
</gene>
<dbReference type="EMBL" id="RBNI01013666">
    <property type="protein sequence ID" value="RUP27262.1"/>
    <property type="molecule type" value="Genomic_DNA"/>
</dbReference>
<comment type="pathway">
    <text evidence="10">Carbohydrate biosynthesis.</text>
</comment>
<evidence type="ECO:0000256" key="6">
    <source>
        <dbReference type="ARBA" id="ARBA00022723"/>
    </source>
</evidence>
<feature type="domain" description="Fructose-1-6-bisphosphatase class I N-terminal" evidence="13">
    <location>
        <begin position="40"/>
        <end position="182"/>
    </location>
</feature>
<name>A0A433BLY9_9FUNG</name>
<dbReference type="GO" id="GO:0042132">
    <property type="term" value="F:fructose 1,6-bisphosphate 1-phosphatase activity"/>
    <property type="evidence" value="ECO:0007669"/>
    <property type="project" value="UniProtKB-EC"/>
</dbReference>
<dbReference type="PROSITE" id="PS00124">
    <property type="entry name" value="FBPASE"/>
    <property type="match status" value="1"/>
</dbReference>
<dbReference type="InterPro" id="IPR033391">
    <property type="entry name" value="FBPase_N"/>
</dbReference>
<feature type="domain" description="Fructose-1-6-bisphosphatase class 1 C-terminal" evidence="14">
    <location>
        <begin position="320"/>
        <end position="382"/>
    </location>
</feature>
<comment type="caution">
    <text evidence="15">The sequence shown here is derived from an EMBL/GenBank/DDBJ whole genome shotgun (WGS) entry which is preliminary data.</text>
</comment>
<evidence type="ECO:0000259" key="13">
    <source>
        <dbReference type="Pfam" id="PF00316"/>
    </source>
</evidence>
<dbReference type="InterPro" id="IPR044015">
    <property type="entry name" value="FBPase_C_dom"/>
</dbReference>
<evidence type="ECO:0000256" key="3">
    <source>
        <dbReference type="ARBA" id="ARBA00010941"/>
    </source>
</evidence>
<dbReference type="GO" id="GO:0006000">
    <property type="term" value="P:fructose metabolic process"/>
    <property type="evidence" value="ECO:0007669"/>
    <property type="project" value="TreeGrafter"/>
</dbReference>
<keyword evidence="6" id="KW-0479">Metal-binding</keyword>
<comment type="catalytic activity">
    <reaction evidence="1">
        <text>beta-D-fructose 1,6-bisphosphate + H2O = beta-D-fructose 6-phosphate + phosphate</text>
        <dbReference type="Rhea" id="RHEA:11064"/>
        <dbReference type="ChEBI" id="CHEBI:15377"/>
        <dbReference type="ChEBI" id="CHEBI:32966"/>
        <dbReference type="ChEBI" id="CHEBI:43474"/>
        <dbReference type="ChEBI" id="CHEBI:57634"/>
        <dbReference type="EC" id="3.1.3.11"/>
    </reaction>
</comment>
<evidence type="ECO:0000256" key="2">
    <source>
        <dbReference type="ARBA" id="ARBA00001946"/>
    </source>
</evidence>
<dbReference type="GO" id="GO:0006002">
    <property type="term" value="P:fructose 6-phosphate metabolic process"/>
    <property type="evidence" value="ECO:0007669"/>
    <property type="project" value="TreeGrafter"/>
</dbReference>
<dbReference type="InterPro" id="IPR028343">
    <property type="entry name" value="FBPtase"/>
</dbReference>
<comment type="cofactor">
    <cofactor evidence="2">
        <name>Mg(2+)</name>
        <dbReference type="ChEBI" id="CHEBI:18420"/>
    </cofactor>
</comment>
<dbReference type="InterPro" id="IPR020548">
    <property type="entry name" value="Fructose_bisphosphatase_AS"/>
</dbReference>
<evidence type="ECO:0000313" key="15">
    <source>
        <dbReference type="EMBL" id="RUP27262.1"/>
    </source>
</evidence>
<dbReference type="GO" id="GO:0005829">
    <property type="term" value="C:cytosol"/>
    <property type="evidence" value="ECO:0007669"/>
    <property type="project" value="TreeGrafter"/>
</dbReference>
<keyword evidence="7 12" id="KW-0378">Hydrolase</keyword>
<dbReference type="PIRSF" id="PIRSF500210">
    <property type="entry name" value="FBPtase"/>
    <property type="match status" value="1"/>
</dbReference>
<dbReference type="Proteomes" id="UP000268093">
    <property type="component" value="Unassembled WGS sequence"/>
</dbReference>
<evidence type="ECO:0000256" key="11">
    <source>
        <dbReference type="ARBA" id="ARBA00032973"/>
    </source>
</evidence>
<reference evidence="15 16" key="1">
    <citation type="journal article" date="2018" name="New Phytol.">
        <title>Phylogenomics of Endogonaceae and evolution of mycorrhizas within Mucoromycota.</title>
        <authorList>
            <person name="Chang Y."/>
            <person name="Desiro A."/>
            <person name="Na H."/>
            <person name="Sandor L."/>
            <person name="Lipzen A."/>
            <person name="Clum A."/>
            <person name="Barry K."/>
            <person name="Grigoriev I.V."/>
            <person name="Martin F.M."/>
            <person name="Stajich J.E."/>
            <person name="Smith M.E."/>
            <person name="Bonito G."/>
            <person name="Spatafora J.W."/>
        </authorList>
    </citation>
    <scope>NUCLEOTIDE SEQUENCE [LARGE SCALE GENOMIC DNA]</scope>
    <source>
        <strain evidence="15 16">GMNB39</strain>
    </source>
</reference>
<evidence type="ECO:0000256" key="1">
    <source>
        <dbReference type="ARBA" id="ARBA00001273"/>
    </source>
</evidence>
<evidence type="ECO:0000256" key="7">
    <source>
        <dbReference type="ARBA" id="ARBA00022801"/>
    </source>
</evidence>
<comment type="similarity">
    <text evidence="3 12">Belongs to the FBPase class 1 family.</text>
</comment>
<keyword evidence="8" id="KW-0460">Magnesium</keyword>
<dbReference type="SUPFAM" id="SSF56655">
    <property type="entry name" value="Carbohydrate phosphatase"/>
    <property type="match status" value="2"/>
</dbReference>